<evidence type="ECO:0000256" key="7">
    <source>
        <dbReference type="ARBA" id="ARBA00022695"/>
    </source>
</evidence>
<dbReference type="Ensembl" id="ENSLACT00000005960.1">
    <property type="protein sequence ID" value="ENSLACP00000005908.1"/>
    <property type="gene ID" value="ENSLACG00000005243.1"/>
</dbReference>
<evidence type="ECO:0000256" key="11">
    <source>
        <dbReference type="ARBA" id="ARBA00023027"/>
    </source>
</evidence>
<evidence type="ECO:0000256" key="6">
    <source>
        <dbReference type="ARBA" id="ARBA00022679"/>
    </source>
</evidence>
<dbReference type="InterPro" id="IPR000768">
    <property type="entry name" value="ART"/>
</dbReference>
<evidence type="ECO:0000256" key="8">
    <source>
        <dbReference type="ARBA" id="ARBA00022729"/>
    </source>
</evidence>
<dbReference type="InParanoid" id="H3A8D7"/>
<keyword evidence="5 14" id="KW-0328">Glycosyltransferase</keyword>
<keyword evidence="3" id="KW-0964">Secreted</keyword>
<keyword evidence="12" id="KW-1015">Disulfide bond</keyword>
<dbReference type="GO" id="GO:0016779">
    <property type="term" value="F:nucleotidyltransferase activity"/>
    <property type="evidence" value="ECO:0007669"/>
    <property type="project" value="UniProtKB-KW"/>
</dbReference>
<dbReference type="STRING" id="7897.ENSLACP00000005908"/>
<dbReference type="GO" id="GO:0005576">
    <property type="term" value="C:extracellular region"/>
    <property type="evidence" value="ECO:0007669"/>
    <property type="project" value="UniProtKB-SubCell"/>
</dbReference>
<dbReference type="FunFam" id="3.90.176.10:FF:000001">
    <property type="entry name" value="NAD(P)(+)--arginine ADP-ribosyltransferase"/>
    <property type="match status" value="1"/>
</dbReference>
<dbReference type="Gene3D" id="3.90.176.10">
    <property type="entry name" value="Toxin ADP-ribosyltransferase, Chain A, domain 1"/>
    <property type="match status" value="1"/>
</dbReference>
<name>H3A8D7_LATCH</name>
<evidence type="ECO:0000256" key="2">
    <source>
        <dbReference type="ARBA" id="ARBA00009558"/>
    </source>
</evidence>
<dbReference type="EMBL" id="AFYH01230478">
    <property type="status" value="NOT_ANNOTATED_CDS"/>
    <property type="molecule type" value="Genomic_DNA"/>
</dbReference>
<evidence type="ECO:0000256" key="5">
    <source>
        <dbReference type="ARBA" id="ARBA00022676"/>
    </source>
</evidence>
<comment type="similarity">
    <text evidence="2 14">Belongs to the Arg-specific ADP-ribosyltransferase family.</text>
</comment>
<dbReference type="GO" id="GO:0003950">
    <property type="term" value="F:NAD+ poly-ADP-ribosyltransferase activity"/>
    <property type="evidence" value="ECO:0007669"/>
    <property type="project" value="TreeGrafter"/>
</dbReference>
<evidence type="ECO:0000256" key="12">
    <source>
        <dbReference type="ARBA" id="ARBA00023157"/>
    </source>
</evidence>
<keyword evidence="8" id="KW-0732">Signal</keyword>
<evidence type="ECO:0000256" key="14">
    <source>
        <dbReference type="RuleBase" id="RU361228"/>
    </source>
</evidence>
<reference evidence="15" key="3">
    <citation type="submission" date="2025-09" db="UniProtKB">
        <authorList>
            <consortium name="Ensembl"/>
        </authorList>
    </citation>
    <scope>IDENTIFICATION</scope>
</reference>
<evidence type="ECO:0000256" key="3">
    <source>
        <dbReference type="ARBA" id="ARBA00022525"/>
    </source>
</evidence>
<evidence type="ECO:0000256" key="1">
    <source>
        <dbReference type="ARBA" id="ARBA00004613"/>
    </source>
</evidence>
<accession>H3A8D7</accession>
<keyword evidence="16" id="KW-1185">Reference proteome</keyword>
<evidence type="ECO:0000256" key="4">
    <source>
        <dbReference type="ARBA" id="ARBA00022656"/>
    </source>
</evidence>
<dbReference type="PANTHER" id="PTHR10339">
    <property type="entry name" value="ADP-RIBOSYLTRANSFERASE"/>
    <property type="match status" value="1"/>
</dbReference>
<organism evidence="15 16">
    <name type="scientific">Latimeria chalumnae</name>
    <name type="common">Coelacanth</name>
    <dbReference type="NCBI Taxonomy" id="7897"/>
    <lineage>
        <taxon>Eukaryota</taxon>
        <taxon>Metazoa</taxon>
        <taxon>Chordata</taxon>
        <taxon>Craniata</taxon>
        <taxon>Vertebrata</taxon>
        <taxon>Euteleostomi</taxon>
        <taxon>Coelacanthiformes</taxon>
        <taxon>Coelacanthidae</taxon>
        <taxon>Latimeria</taxon>
    </lineage>
</organism>
<protein>
    <recommendedName>
        <fullName evidence="14">NAD(P)(+)--arginine ADP-ribosyltransferase</fullName>
        <ecNumber evidence="14">2.4.2.31</ecNumber>
    </recommendedName>
    <alternativeName>
        <fullName evidence="14">Mono(ADP-ribosyl)transferase</fullName>
    </alternativeName>
</protein>
<keyword evidence="7" id="KW-0548">Nucleotidyltransferase</keyword>
<dbReference type="GeneTree" id="ENSGT01030000234601"/>
<keyword evidence="6 14" id="KW-0808">Transferase</keyword>
<dbReference type="AlphaFoldDB" id="H3A8D7"/>
<evidence type="ECO:0000313" key="16">
    <source>
        <dbReference type="Proteomes" id="UP000008672"/>
    </source>
</evidence>
<dbReference type="PRINTS" id="PR00970">
    <property type="entry name" value="RIBTRNSFRASE"/>
</dbReference>
<comment type="subcellular location">
    <subcellularLocation>
        <location evidence="1">Secreted</location>
    </subcellularLocation>
</comment>
<proteinExistence type="inferred from homology"/>
<dbReference type="GO" id="GO:0090729">
    <property type="term" value="F:toxin activity"/>
    <property type="evidence" value="ECO:0007669"/>
    <property type="project" value="UniProtKB-KW"/>
</dbReference>
<dbReference type="OMA" id="VAIWAYT"/>
<dbReference type="HOGENOM" id="CLU_059744_2_0_1"/>
<sequence length="236" mass="27425">MQLGYAEQFESEGSDEALIQAPIEMGMEENSVDDDYKNCVKAVSRQIPDMLEKERSQSKMFDRTWQNATYLWEKKMFRLPRGMEANNAIAIIAYSMDSIYRDFNDKTRNYGTRLSDYPCKSLHFLLTRAVKITSKNSKKYIFFRRCFTVFRGTDLNFEYKEGESVRFGQFTSTSEIKEVAEEFGSRTMFRIETCYGASINKYSEFDDEEEVLVPPTEVFQVKGFSGGNATNEIELK</sequence>
<comment type="catalytic activity">
    <reaction evidence="13 14">
        <text>L-arginyl-[protein] + NAD(+) = N(omega)-(ADP-D-ribosyl)-L-arginyl-[protein] + nicotinamide + H(+)</text>
        <dbReference type="Rhea" id="RHEA:19149"/>
        <dbReference type="Rhea" id="RHEA-COMP:10532"/>
        <dbReference type="Rhea" id="RHEA-COMP:15087"/>
        <dbReference type="ChEBI" id="CHEBI:15378"/>
        <dbReference type="ChEBI" id="CHEBI:17154"/>
        <dbReference type="ChEBI" id="CHEBI:29965"/>
        <dbReference type="ChEBI" id="CHEBI:57540"/>
        <dbReference type="ChEBI" id="CHEBI:142554"/>
        <dbReference type="EC" id="2.4.2.31"/>
    </reaction>
</comment>
<dbReference type="eggNOG" id="ENOG502SKQR">
    <property type="taxonomic scope" value="Eukaryota"/>
</dbReference>
<keyword evidence="9 14" id="KW-0521">NADP</keyword>
<dbReference type="PROSITE" id="PS51996">
    <property type="entry name" value="TR_MART"/>
    <property type="match status" value="1"/>
</dbReference>
<dbReference type="InterPro" id="IPR050999">
    <property type="entry name" value="ADP-ribosyltransferase_ARG"/>
</dbReference>
<keyword evidence="4" id="KW-0800">Toxin</keyword>
<dbReference type="FunCoup" id="H3A8D7">
    <property type="interactions" value="32"/>
</dbReference>
<dbReference type="Proteomes" id="UP000008672">
    <property type="component" value="Unassembled WGS sequence"/>
</dbReference>
<evidence type="ECO:0000256" key="9">
    <source>
        <dbReference type="ARBA" id="ARBA00022857"/>
    </source>
</evidence>
<keyword evidence="10" id="KW-0843">Virulence</keyword>
<reference evidence="16" key="1">
    <citation type="submission" date="2011-08" db="EMBL/GenBank/DDBJ databases">
        <title>The draft genome of Latimeria chalumnae.</title>
        <authorList>
            <person name="Di Palma F."/>
            <person name="Alfoldi J."/>
            <person name="Johnson J."/>
            <person name="Berlin A."/>
            <person name="Gnerre S."/>
            <person name="Jaffe D."/>
            <person name="MacCallum I."/>
            <person name="Young S."/>
            <person name="Walker B.J."/>
            <person name="Lander E."/>
            <person name="Lindblad-Toh K."/>
        </authorList>
    </citation>
    <scope>NUCLEOTIDE SEQUENCE [LARGE SCALE GENOMIC DNA]</scope>
    <source>
        <strain evidence="16">Wild caught</strain>
    </source>
</reference>
<reference evidence="15" key="2">
    <citation type="submission" date="2025-08" db="UniProtKB">
        <authorList>
            <consortium name="Ensembl"/>
        </authorList>
    </citation>
    <scope>IDENTIFICATION</scope>
</reference>
<evidence type="ECO:0000313" key="15">
    <source>
        <dbReference type="Ensembl" id="ENSLACP00000005908.1"/>
    </source>
</evidence>
<evidence type="ECO:0000256" key="13">
    <source>
        <dbReference type="ARBA" id="ARBA00047597"/>
    </source>
</evidence>
<dbReference type="EC" id="2.4.2.31" evidence="14"/>
<dbReference type="SUPFAM" id="SSF56399">
    <property type="entry name" value="ADP-ribosylation"/>
    <property type="match status" value="1"/>
</dbReference>
<dbReference type="GO" id="GO:0106274">
    <property type="term" value="F:NAD+-protein-arginine ADP-ribosyltransferase activity"/>
    <property type="evidence" value="ECO:0007669"/>
    <property type="project" value="UniProtKB-EC"/>
</dbReference>
<dbReference type="Pfam" id="PF01129">
    <property type="entry name" value="ART"/>
    <property type="match status" value="1"/>
</dbReference>
<keyword evidence="11 14" id="KW-0520">NAD</keyword>
<evidence type="ECO:0000256" key="10">
    <source>
        <dbReference type="ARBA" id="ARBA00023026"/>
    </source>
</evidence>
<dbReference type="PANTHER" id="PTHR10339:SF25">
    <property type="entry name" value="SECRETED EXOENZYME S"/>
    <property type="match status" value="1"/>
</dbReference>